<dbReference type="EMBL" id="CP028923">
    <property type="protein sequence ID" value="QCK13776.1"/>
    <property type="molecule type" value="Genomic_DNA"/>
</dbReference>
<dbReference type="AlphaFoldDB" id="A0A4D7JQH6"/>
<dbReference type="Proteomes" id="UP000298616">
    <property type="component" value="Chromosome"/>
</dbReference>
<keyword evidence="2" id="KW-1185">Reference proteome</keyword>
<evidence type="ECO:0000313" key="1">
    <source>
        <dbReference type="EMBL" id="QCK13776.1"/>
    </source>
</evidence>
<proteinExistence type="predicted"/>
<name>A0A4D7JQH6_9BACT</name>
<accession>A0A4D7JQH6</accession>
<dbReference type="RefSeq" id="WP_137089371.1">
    <property type="nucleotide sequence ID" value="NZ_CP028923.1"/>
</dbReference>
<reference evidence="1 2" key="1">
    <citation type="submission" date="2018-04" db="EMBL/GenBank/DDBJ databases">
        <title>Complete genome uncultured novel isolate.</title>
        <authorList>
            <person name="Merlino G."/>
        </authorList>
    </citation>
    <scope>NUCLEOTIDE SEQUENCE [LARGE SCALE GENOMIC DNA]</scope>
    <source>
        <strain evidence="2">R1DC9</strain>
    </source>
</reference>
<dbReference type="OrthoDB" id="1488789at2"/>
<evidence type="ECO:0008006" key="3">
    <source>
        <dbReference type="Google" id="ProtNLM"/>
    </source>
</evidence>
<dbReference type="KEGG" id="fpf:DCC35_02885"/>
<sequence length="628" mass="70233">MNKLILFVATLFFFNISIYSQEELDGGGLLGEEDPSDPEPCYLDIHSISGEENPYVHTNEEYNYTFLWNNFACKSGDIDRVEWKFLGKTIKIENSIGTKISWSGYEANTSGTLSVWVYDAYNYLIGEASLPITFRPEPCPNKDSVAFAHSGFDGYEGINIASFGAQKTISTNSFDGYLYTWDVPEGIDIVDQTSTSLTYIPRRTGNFTIKMVSTTGNCVSFSAANFEVRSLCTTDFPLISLQNVEVYLDNKSGFYYIQDASGACYKVPMHCFTAQATAYLSNKIVNAQATYFDKNRVIVDMSKKTIPLGIEPPNVYESRNEGYYFPIYSANYKSNPKSFEQEIDNKSDGTFSISRFNWENDVNKGNGWVSSSKIDKVDQYSSAVVTHNPLNIYSVNKFDQTGFLVSASGVNVESSDNLSFESFESRNISSVAISSGWNLISEEAFVKDEKVNGLSTSHSGATHYNLSSTIITKDIQVDEQLKSGGFLVQFWAPAGLIFNVGISDNINQEIVNPVELASSGSWSLYEAFFNNTTLKDFSGKATLSIENSQNNLVIIDDIKTQPYTAEVSCYVYDYNNLRLKATFDNNHFATFFHYNVEGKLIRKSIETERGIQTLQENFYNLQTPGTGN</sequence>
<gene>
    <name evidence="1" type="ORF">DCC35_02885</name>
</gene>
<organism evidence="1 2">
    <name type="scientific">Mangrovivirga cuniculi</name>
    <dbReference type="NCBI Taxonomy" id="2715131"/>
    <lineage>
        <taxon>Bacteria</taxon>
        <taxon>Pseudomonadati</taxon>
        <taxon>Bacteroidota</taxon>
        <taxon>Cytophagia</taxon>
        <taxon>Cytophagales</taxon>
        <taxon>Mangrovivirgaceae</taxon>
        <taxon>Mangrovivirga</taxon>
    </lineage>
</organism>
<evidence type="ECO:0000313" key="2">
    <source>
        <dbReference type="Proteomes" id="UP000298616"/>
    </source>
</evidence>
<protein>
    <recommendedName>
        <fullName evidence="3">PKD domain-containing protein</fullName>
    </recommendedName>
</protein>